<dbReference type="PIRSF" id="PIRSF039123">
    <property type="entry name" value="Diphthamide_synthase"/>
    <property type="match status" value="1"/>
</dbReference>
<dbReference type="GO" id="GO:0017178">
    <property type="term" value="F:diphthine-ammonia ligase activity"/>
    <property type="evidence" value="ECO:0007669"/>
    <property type="project" value="UniProtKB-EC"/>
</dbReference>
<evidence type="ECO:0000256" key="5">
    <source>
        <dbReference type="ARBA" id="ARBA00048108"/>
    </source>
</evidence>
<dbReference type="OrthoDB" id="686384at2759"/>
<dbReference type="HOGENOM" id="CLU_010289_0_0_1"/>
<accession>I7AT17</accession>
<dbReference type="InterPro" id="IPR030662">
    <property type="entry name" value="DPH6/MJ0570"/>
</dbReference>
<dbReference type="VEuPathDB" id="MicrosporidiaDB:EROM_081810"/>
<dbReference type="EC" id="6.3.1.14" evidence="1"/>
<evidence type="ECO:0000313" key="7">
    <source>
        <dbReference type="EMBL" id="AFN83597.1"/>
    </source>
</evidence>
<evidence type="ECO:0000256" key="1">
    <source>
        <dbReference type="ARBA" id="ARBA00012089"/>
    </source>
</evidence>
<evidence type="ECO:0000313" key="8">
    <source>
        <dbReference type="Proteomes" id="UP000010094"/>
    </source>
</evidence>
<dbReference type="PANTHER" id="PTHR12196:SF2">
    <property type="entry name" value="DIPHTHINE--AMMONIA LIGASE"/>
    <property type="match status" value="1"/>
</dbReference>
<dbReference type="GO" id="GO:0017183">
    <property type="term" value="P:protein histidyl modification to diphthamide"/>
    <property type="evidence" value="ECO:0007669"/>
    <property type="project" value="TreeGrafter"/>
</dbReference>
<feature type="domain" description="Diphthamide synthase" evidence="6">
    <location>
        <begin position="1"/>
        <end position="221"/>
    </location>
</feature>
<dbReference type="Proteomes" id="UP000010094">
    <property type="component" value="Chromosome VIII"/>
</dbReference>
<dbReference type="GeneID" id="20521916"/>
<dbReference type="FunFam" id="3.40.50.620:FF:000145">
    <property type="entry name" value="ATP-binding domain containing protein"/>
    <property type="match status" value="1"/>
</dbReference>
<dbReference type="CDD" id="cd01994">
    <property type="entry name" value="AANH_PF0828-like"/>
    <property type="match status" value="1"/>
</dbReference>
<dbReference type="EMBL" id="CP003525">
    <property type="protein sequence ID" value="AFN83597.1"/>
    <property type="molecule type" value="Genomic_DNA"/>
</dbReference>
<dbReference type="SUPFAM" id="SSF52402">
    <property type="entry name" value="Adenine nucleotide alpha hydrolases-like"/>
    <property type="match status" value="1"/>
</dbReference>
<organism evidence="7 8">
    <name type="scientific">Encephalitozoon romaleae (strain SJ-2008)</name>
    <name type="common">Microsporidian parasite</name>
    <dbReference type="NCBI Taxonomy" id="1178016"/>
    <lineage>
        <taxon>Eukaryota</taxon>
        <taxon>Fungi</taxon>
        <taxon>Fungi incertae sedis</taxon>
        <taxon>Microsporidia</taxon>
        <taxon>Unikaryonidae</taxon>
        <taxon>Encephalitozoon</taxon>
    </lineage>
</organism>
<dbReference type="KEGG" id="ero:EROM_081810"/>
<name>I7AT17_ENCRO</name>
<evidence type="ECO:0000256" key="4">
    <source>
        <dbReference type="ARBA" id="ARBA00031552"/>
    </source>
</evidence>
<evidence type="ECO:0000256" key="2">
    <source>
        <dbReference type="ARBA" id="ARBA00018426"/>
    </source>
</evidence>
<proteinExistence type="predicted"/>
<dbReference type="Gene3D" id="3.40.50.620">
    <property type="entry name" value="HUPs"/>
    <property type="match status" value="1"/>
</dbReference>
<gene>
    <name evidence="7" type="ordered locus">EROM_081810</name>
</gene>
<reference evidence="7 8" key="1">
    <citation type="journal article" date="2012" name="Proc. Natl. Acad. Sci. U.S.A.">
        <title>Gain and loss of multiple functionally related, horizontally transferred genes in the reduced genomes of two microsporidian parasites.</title>
        <authorList>
            <person name="Pombert J.-F."/>
            <person name="Selman M."/>
            <person name="Burki F."/>
            <person name="Bardell F.T."/>
            <person name="Farinelli L."/>
            <person name="Solter L.F."/>
            <person name="Whitman D.W."/>
            <person name="Weiss L.M."/>
            <person name="Corradi N."/>
            <person name="Keeling P.J."/>
        </authorList>
    </citation>
    <scope>NUCLEOTIDE SEQUENCE [LARGE SCALE GENOMIC DNA]</scope>
    <source>
        <strain evidence="7 8">SJ-2008</strain>
    </source>
</reference>
<dbReference type="RefSeq" id="XP_009265094.1">
    <property type="nucleotide sequence ID" value="XM_009266819.1"/>
</dbReference>
<dbReference type="InterPro" id="IPR002761">
    <property type="entry name" value="Diphthami_syn_dom"/>
</dbReference>
<dbReference type="Gene3D" id="3.90.1490.10">
    <property type="entry name" value="putative n-type atp pyrophosphatase, domain 2"/>
    <property type="match status" value="1"/>
</dbReference>
<comment type="catalytic activity">
    <reaction evidence="5">
        <text>diphthine-[translation elongation factor 2] + NH4(+) + ATP = diphthamide-[translation elongation factor 2] + AMP + diphosphate + H(+)</text>
        <dbReference type="Rhea" id="RHEA:19753"/>
        <dbReference type="Rhea" id="RHEA-COMP:10172"/>
        <dbReference type="Rhea" id="RHEA-COMP:10174"/>
        <dbReference type="ChEBI" id="CHEBI:15378"/>
        <dbReference type="ChEBI" id="CHEBI:16692"/>
        <dbReference type="ChEBI" id="CHEBI:28938"/>
        <dbReference type="ChEBI" id="CHEBI:30616"/>
        <dbReference type="ChEBI" id="CHEBI:33019"/>
        <dbReference type="ChEBI" id="CHEBI:82696"/>
        <dbReference type="ChEBI" id="CHEBI:456215"/>
        <dbReference type="EC" id="6.3.1.14"/>
    </reaction>
</comment>
<evidence type="ECO:0000256" key="3">
    <source>
        <dbReference type="ARBA" id="ARBA00029814"/>
    </source>
</evidence>
<dbReference type="PANTHER" id="PTHR12196">
    <property type="entry name" value="DOMAIN OF UNKNOWN FUNCTION 71 DUF71 -CONTAINING PROTEIN"/>
    <property type="match status" value="1"/>
</dbReference>
<dbReference type="InterPro" id="IPR014729">
    <property type="entry name" value="Rossmann-like_a/b/a_fold"/>
</dbReference>
<dbReference type="AlphaFoldDB" id="I7AT17"/>
<sequence>MRFLALASGGKDSLYAIHCLQQEGHRAVGLLHMRCSDGYQDSFMYQTVGSEVADVLGECLNIPVFIYQTKCRSINQSLEYNREEGDEVEDLYTAISRAKEKVYFEGVSSGAILSRYQKSRVENVCSRLFLKCLSPLWEMDQKRLLLDMISNGMDGRIVKIASSILGKECINMRIDEIYEYLEAAKEEVNFCGEGGEYETIVLDCPMFKKRINIDEYEVISHPEEIGKEGCVFYMKIVKMSLAEKRSNS</sequence>
<evidence type="ECO:0000259" key="6">
    <source>
        <dbReference type="Pfam" id="PF01902"/>
    </source>
</evidence>
<dbReference type="Pfam" id="PF01902">
    <property type="entry name" value="Diphthami_syn_2"/>
    <property type="match status" value="1"/>
</dbReference>
<keyword evidence="8" id="KW-1185">Reference proteome</keyword>
<dbReference type="NCBIfam" id="TIGR00290">
    <property type="entry name" value="MJ0570_dom"/>
    <property type="match status" value="1"/>
</dbReference>
<protein>
    <recommendedName>
        <fullName evidence="2">Diphthine--ammonia ligase</fullName>
        <ecNumber evidence="1">6.3.1.14</ecNumber>
    </recommendedName>
    <alternativeName>
        <fullName evidence="3">Diphthamide synthase</fullName>
    </alternativeName>
    <alternativeName>
        <fullName evidence="4">Diphthamide synthetase</fullName>
    </alternativeName>
</protein>